<organism evidence="3">
    <name type="scientific">marine sediment metagenome</name>
    <dbReference type="NCBI Taxonomy" id="412755"/>
    <lineage>
        <taxon>unclassified sequences</taxon>
        <taxon>metagenomes</taxon>
        <taxon>ecological metagenomes</taxon>
    </lineage>
</organism>
<keyword evidence="1" id="KW-0812">Transmembrane</keyword>
<proteinExistence type="predicted"/>
<sequence>MLRILLLDQIFKGLNKIGVWNKNAVLLGVNKESKLLFKRKKYLRENNGLNIIGFIKVDKNSSNNKNNSILGNIDNILVLSKKYNFRDIFIVENDLVINELINNIEYLKNKGFIVHINDKKLSILFDSGLYDIYGNENKFIDYGISKLYYKKYVKNFFNYLFTFLVLLVIFPIFILIAILVKCTSKGSVFFSQERVGVNKKIFNIFKFRTMKSGKVTNLKFNKYKTKAFYLG</sequence>
<dbReference type="InterPro" id="IPR003362">
    <property type="entry name" value="Bact_transf"/>
</dbReference>
<dbReference type="AlphaFoldDB" id="X1HVN5"/>
<dbReference type="PANTHER" id="PTHR30576:SF0">
    <property type="entry name" value="UNDECAPRENYL-PHOSPHATE N-ACETYLGALACTOSAMINYL 1-PHOSPHATE TRANSFERASE-RELATED"/>
    <property type="match status" value="1"/>
</dbReference>
<dbReference type="Gene3D" id="3.40.50.720">
    <property type="entry name" value="NAD(P)-binding Rossmann-like Domain"/>
    <property type="match status" value="1"/>
</dbReference>
<comment type="caution">
    <text evidence="3">The sequence shown here is derived from an EMBL/GenBank/DDBJ whole genome shotgun (WGS) entry which is preliminary data.</text>
</comment>
<dbReference type="EMBL" id="BARU01017575">
    <property type="protein sequence ID" value="GAH61130.1"/>
    <property type="molecule type" value="Genomic_DNA"/>
</dbReference>
<keyword evidence="1" id="KW-0472">Membrane</keyword>
<evidence type="ECO:0000256" key="1">
    <source>
        <dbReference type="SAM" id="Phobius"/>
    </source>
</evidence>
<feature type="domain" description="Bacterial sugar transferase" evidence="2">
    <location>
        <begin position="154"/>
        <end position="217"/>
    </location>
</feature>
<evidence type="ECO:0000313" key="3">
    <source>
        <dbReference type="EMBL" id="GAH61130.1"/>
    </source>
</evidence>
<gene>
    <name evidence="3" type="ORF">S03H2_29138</name>
</gene>
<feature type="non-terminal residue" evidence="3">
    <location>
        <position position="231"/>
    </location>
</feature>
<name>X1HVN5_9ZZZZ</name>
<protein>
    <recommendedName>
        <fullName evidence="2">Bacterial sugar transferase domain-containing protein</fullName>
    </recommendedName>
</protein>
<evidence type="ECO:0000259" key="2">
    <source>
        <dbReference type="Pfam" id="PF02397"/>
    </source>
</evidence>
<accession>X1HVN5</accession>
<dbReference type="PANTHER" id="PTHR30576">
    <property type="entry name" value="COLANIC BIOSYNTHESIS UDP-GLUCOSE LIPID CARRIER TRANSFERASE"/>
    <property type="match status" value="1"/>
</dbReference>
<keyword evidence="1" id="KW-1133">Transmembrane helix</keyword>
<reference evidence="3" key="1">
    <citation type="journal article" date="2014" name="Front. Microbiol.">
        <title>High frequency of phylogenetically diverse reductive dehalogenase-homologous genes in deep subseafloor sedimentary metagenomes.</title>
        <authorList>
            <person name="Kawai M."/>
            <person name="Futagami T."/>
            <person name="Toyoda A."/>
            <person name="Takaki Y."/>
            <person name="Nishi S."/>
            <person name="Hori S."/>
            <person name="Arai W."/>
            <person name="Tsubouchi T."/>
            <person name="Morono Y."/>
            <person name="Uchiyama I."/>
            <person name="Ito T."/>
            <person name="Fujiyama A."/>
            <person name="Inagaki F."/>
            <person name="Takami H."/>
        </authorList>
    </citation>
    <scope>NUCLEOTIDE SEQUENCE</scope>
    <source>
        <strain evidence="3">Expedition CK06-06</strain>
    </source>
</reference>
<feature type="transmembrane region" description="Helical" evidence="1">
    <location>
        <begin position="156"/>
        <end position="180"/>
    </location>
</feature>
<dbReference type="GO" id="GO:0016780">
    <property type="term" value="F:phosphotransferase activity, for other substituted phosphate groups"/>
    <property type="evidence" value="ECO:0007669"/>
    <property type="project" value="TreeGrafter"/>
</dbReference>
<dbReference type="Pfam" id="PF02397">
    <property type="entry name" value="Bac_transf"/>
    <property type="match status" value="1"/>
</dbReference>